<evidence type="ECO:0000313" key="1">
    <source>
        <dbReference type="EMBL" id="TBR79841.1"/>
    </source>
</evidence>
<proteinExistence type="predicted"/>
<dbReference type="OrthoDB" id="5363719at2"/>
<evidence type="ECO:0000313" key="2">
    <source>
        <dbReference type="Proteomes" id="UP000292583"/>
    </source>
</evidence>
<protein>
    <submittedName>
        <fullName evidence="1">Uncharacterized protein</fullName>
    </submittedName>
</protein>
<reference evidence="1 2" key="1">
    <citation type="submission" date="2018-07" db="EMBL/GenBank/DDBJ databases">
        <title>Campylobacter zealandensis sp. nov., isolated from birds and water in New Zealand.</title>
        <authorList>
            <person name="Wilkinson D.A."/>
            <person name="Biggs P.J."/>
            <person name="French N.P."/>
            <person name="Midwinter A.C."/>
        </authorList>
    </citation>
    <scope>NUCLEOTIDE SEQUENCE [LARGE SCALE GENOMIC DNA]</scope>
    <source>
        <strain evidence="1 2">B423b</strain>
    </source>
</reference>
<gene>
    <name evidence="1" type="ORF">DU473_06725</name>
</gene>
<dbReference type="EMBL" id="QPGR01000013">
    <property type="protein sequence ID" value="TBR79841.1"/>
    <property type="molecule type" value="Genomic_DNA"/>
</dbReference>
<dbReference type="RefSeq" id="WP_131186806.1">
    <property type="nucleotide sequence ID" value="NZ_QPGR01000013.1"/>
</dbReference>
<accession>A0A4Q9JT67</accession>
<comment type="caution">
    <text evidence="1">The sequence shown here is derived from an EMBL/GenBank/DDBJ whole genome shotgun (WGS) entry which is preliminary data.</text>
</comment>
<dbReference type="AlphaFoldDB" id="A0A4Q9JT67"/>
<keyword evidence="2" id="KW-1185">Reference proteome</keyword>
<sequence>MKKIATYHSKIALSDIIPFSDRRKAFVLFAKKNNFILEKKSFIRGFGFFISINMLKKLLKIYNETRKTNIKNCLSKAFLDIENFLKDKK</sequence>
<dbReference type="Proteomes" id="UP000292583">
    <property type="component" value="Unassembled WGS sequence"/>
</dbReference>
<organism evidence="1 2">
    <name type="scientific">Campylobacter novaezeelandiae</name>
    <dbReference type="NCBI Taxonomy" id="2267891"/>
    <lineage>
        <taxon>Bacteria</taxon>
        <taxon>Pseudomonadati</taxon>
        <taxon>Campylobacterota</taxon>
        <taxon>Epsilonproteobacteria</taxon>
        <taxon>Campylobacterales</taxon>
        <taxon>Campylobacteraceae</taxon>
        <taxon>Campylobacter</taxon>
    </lineage>
</organism>
<name>A0A4Q9JT67_9BACT</name>